<keyword evidence="4 7" id="KW-0812">Transmembrane</keyword>
<comment type="caution">
    <text evidence="8">The sequence shown here is derived from an EMBL/GenBank/DDBJ whole genome shotgun (WGS) entry which is preliminary data.</text>
</comment>
<proteinExistence type="inferred from homology"/>
<keyword evidence="6 7" id="KW-0472">Membrane</keyword>
<dbReference type="Gene3D" id="1.10.287.3510">
    <property type="match status" value="1"/>
</dbReference>
<dbReference type="OrthoDB" id="9799219at2"/>
<evidence type="ECO:0000313" key="9">
    <source>
        <dbReference type="Proteomes" id="UP000029228"/>
    </source>
</evidence>
<feature type="transmembrane region" description="Helical" evidence="7">
    <location>
        <begin position="28"/>
        <end position="46"/>
    </location>
</feature>
<dbReference type="RefSeq" id="WP_042477366.1">
    <property type="nucleotide sequence ID" value="NZ_CP090438.1"/>
</dbReference>
<dbReference type="AlphaFoldDB" id="A0A090S5Z8"/>
<accession>A0A090S5Z8</accession>
<evidence type="ECO:0000256" key="2">
    <source>
        <dbReference type="ARBA" id="ARBA00010388"/>
    </source>
</evidence>
<reference evidence="8 9" key="2">
    <citation type="submission" date="2014-09" db="EMBL/GenBank/DDBJ databases">
        <authorList>
            <consortium name="NBRP consortium"/>
            <person name="Sawabe T."/>
            <person name="Meirelles P."/>
            <person name="Nakanishi M."/>
            <person name="Sayaka M."/>
            <person name="Hattori M."/>
            <person name="Ohkuma M."/>
        </authorList>
    </citation>
    <scope>NUCLEOTIDE SEQUENCE [LARGE SCALE GENOMIC DNA]</scope>
    <source>
        <strain evidence="9">JCM19235</strain>
    </source>
</reference>
<dbReference type="NCBIfam" id="NF009301">
    <property type="entry name" value="PRK12658.1"/>
    <property type="match status" value="1"/>
</dbReference>
<protein>
    <submittedName>
        <fullName evidence="8">Na(+) H(+) antiporter subunit C</fullName>
    </submittedName>
</protein>
<dbReference type="GO" id="GO:0005886">
    <property type="term" value="C:plasma membrane"/>
    <property type="evidence" value="ECO:0007669"/>
    <property type="project" value="UniProtKB-SubCell"/>
</dbReference>
<keyword evidence="5 7" id="KW-1133">Transmembrane helix</keyword>
<dbReference type="Pfam" id="PF00420">
    <property type="entry name" value="Oxidored_q2"/>
    <property type="match status" value="1"/>
</dbReference>
<reference evidence="8 9" key="1">
    <citation type="submission" date="2014-09" db="EMBL/GenBank/DDBJ databases">
        <title>Vibrio maritimus JCM 19235. (C45) whole genome shotgun sequence.</title>
        <authorList>
            <person name="Sawabe T."/>
            <person name="Meirelles P."/>
            <person name="Nakanishi M."/>
            <person name="Sayaka M."/>
            <person name="Hattori M."/>
            <person name="Ohkuma M."/>
        </authorList>
    </citation>
    <scope>NUCLEOTIDE SEQUENCE [LARGE SCALE GENOMIC DNA]</scope>
    <source>
        <strain evidence="9">JCM19235</strain>
    </source>
</reference>
<evidence type="ECO:0000256" key="3">
    <source>
        <dbReference type="ARBA" id="ARBA00022475"/>
    </source>
</evidence>
<dbReference type="PANTHER" id="PTHR34583">
    <property type="entry name" value="ANTIPORTER SUBUNIT MNHC2-RELATED"/>
    <property type="match status" value="1"/>
</dbReference>
<keyword evidence="3" id="KW-1003">Cell membrane</keyword>
<organism evidence="8 9">
    <name type="scientific">Vibrio maritimus</name>
    <dbReference type="NCBI Taxonomy" id="990268"/>
    <lineage>
        <taxon>Bacteria</taxon>
        <taxon>Pseudomonadati</taxon>
        <taxon>Pseudomonadota</taxon>
        <taxon>Gammaproteobacteria</taxon>
        <taxon>Vibrionales</taxon>
        <taxon>Vibrionaceae</taxon>
        <taxon>Vibrio</taxon>
    </lineage>
</organism>
<evidence type="ECO:0000256" key="1">
    <source>
        <dbReference type="ARBA" id="ARBA00004651"/>
    </source>
</evidence>
<dbReference type="STRING" id="990268.JCM19235_2938"/>
<evidence type="ECO:0000256" key="5">
    <source>
        <dbReference type="ARBA" id="ARBA00022989"/>
    </source>
</evidence>
<dbReference type="PANTHER" id="PTHR34583:SF2">
    <property type="entry name" value="ANTIPORTER SUBUNIT MNHC2-RELATED"/>
    <property type="match status" value="1"/>
</dbReference>
<feature type="transmembrane region" description="Helical" evidence="7">
    <location>
        <begin position="6"/>
        <end position="21"/>
    </location>
</feature>
<keyword evidence="9" id="KW-1185">Reference proteome</keyword>
<dbReference type="InterPro" id="IPR050601">
    <property type="entry name" value="CPA3_antiporter_subunitC"/>
</dbReference>
<feature type="transmembrane region" description="Helical" evidence="7">
    <location>
        <begin position="75"/>
        <end position="96"/>
    </location>
</feature>
<evidence type="ECO:0000256" key="6">
    <source>
        <dbReference type="ARBA" id="ARBA00023136"/>
    </source>
</evidence>
<sequence>MEMLWSVVVGVFVASGIYLMLERHLLRVLFGLIQLSSAVNLAIFNAGRLTVGNPPLIDGDAVLPHVDAANPLPQALILTAIVIGFGLLVFTLVLFYRAYQETQSADIDEMKYSEEQA</sequence>
<name>A0A090S5Z8_9VIBR</name>
<evidence type="ECO:0000256" key="7">
    <source>
        <dbReference type="SAM" id="Phobius"/>
    </source>
</evidence>
<comment type="subcellular location">
    <subcellularLocation>
        <location evidence="1">Cell membrane</location>
        <topology evidence="1">Multi-pass membrane protein</topology>
    </subcellularLocation>
</comment>
<dbReference type="EMBL" id="BBMR01000012">
    <property type="protein sequence ID" value="GAL22243.1"/>
    <property type="molecule type" value="Genomic_DNA"/>
</dbReference>
<dbReference type="Proteomes" id="UP000029228">
    <property type="component" value="Unassembled WGS sequence"/>
</dbReference>
<comment type="similarity">
    <text evidence="2">Belongs to the CPA3 antiporters (TC 2.A.63) subunit C family.</text>
</comment>
<evidence type="ECO:0000313" key="8">
    <source>
        <dbReference type="EMBL" id="GAL22243.1"/>
    </source>
</evidence>
<gene>
    <name evidence="8" type="ORF">JCM19235_2938</name>
</gene>
<dbReference type="InterPro" id="IPR039428">
    <property type="entry name" value="NUOK/Mnh_C1-like"/>
</dbReference>
<evidence type="ECO:0000256" key="4">
    <source>
        <dbReference type="ARBA" id="ARBA00022692"/>
    </source>
</evidence>